<sequence>MAPDLVAQCWCEIEAISPTTPRSANTADPGSSPSAFDSDTGSSLGHIGCLRSIRRAASPSLFVAFVLGFLFCLPRDASPRHRPPASSRRPHSRQTWQWIGCLVLFAVAIGGEQEDTVEALSRAVQRSGNRGGIKGHRWRQHAVAACGGETV</sequence>
<proteinExistence type="evidence at transcript level"/>
<feature type="region of interest" description="Disordered" evidence="1">
    <location>
        <begin position="20"/>
        <end position="41"/>
    </location>
</feature>
<dbReference type="AlphaFoldDB" id="B4G1H8"/>
<reference evidence="2" key="1">
    <citation type="journal article" date="2009" name="PLoS Genet.">
        <title>Sequencing, mapping, and analysis of 27,455 maize full-length cDNAs.</title>
        <authorList>
            <person name="Soderlund C."/>
            <person name="Descour A."/>
            <person name="Kudrna D."/>
            <person name="Bomhoff M."/>
            <person name="Boyd L."/>
            <person name="Currie J."/>
            <person name="Angelova A."/>
            <person name="Collura K."/>
            <person name="Wissotski M."/>
            <person name="Ashley E."/>
            <person name="Morrow D."/>
            <person name="Fernandes J."/>
            <person name="Walbot V."/>
            <person name="Yu Y."/>
        </authorList>
    </citation>
    <scope>NUCLEOTIDE SEQUENCE</scope>
    <source>
        <strain evidence="2">B73</strain>
    </source>
</reference>
<dbReference type="EMBL" id="BT043216">
    <property type="protein sequence ID" value="ACF88221.1"/>
    <property type="molecule type" value="mRNA"/>
</dbReference>
<evidence type="ECO:0000313" key="2">
    <source>
        <dbReference type="EMBL" id="ACF88221.1"/>
    </source>
</evidence>
<accession>B4G1H8</accession>
<protein>
    <submittedName>
        <fullName evidence="2">Uncharacterized protein</fullName>
    </submittedName>
</protein>
<name>B4G1H8_MAIZE</name>
<organism evidence="2">
    <name type="scientific">Zea mays</name>
    <name type="common">Maize</name>
    <dbReference type="NCBI Taxonomy" id="4577"/>
    <lineage>
        <taxon>Eukaryota</taxon>
        <taxon>Viridiplantae</taxon>
        <taxon>Streptophyta</taxon>
        <taxon>Embryophyta</taxon>
        <taxon>Tracheophyta</taxon>
        <taxon>Spermatophyta</taxon>
        <taxon>Magnoliopsida</taxon>
        <taxon>Liliopsida</taxon>
        <taxon>Poales</taxon>
        <taxon>Poaceae</taxon>
        <taxon>PACMAD clade</taxon>
        <taxon>Panicoideae</taxon>
        <taxon>Andropogonodae</taxon>
        <taxon>Andropogoneae</taxon>
        <taxon>Tripsacinae</taxon>
        <taxon>Zea</taxon>
    </lineage>
</organism>
<evidence type="ECO:0000256" key="1">
    <source>
        <dbReference type="SAM" id="MobiDB-lite"/>
    </source>
</evidence>